<keyword evidence="1" id="KW-0472">Membrane</keyword>
<evidence type="ECO:0000313" key="3">
    <source>
        <dbReference type="Proteomes" id="UP001597511"/>
    </source>
</evidence>
<organism evidence="2 3">
    <name type="scientific">Terrimonas rubra</name>
    <dbReference type="NCBI Taxonomy" id="1035890"/>
    <lineage>
        <taxon>Bacteria</taxon>
        <taxon>Pseudomonadati</taxon>
        <taxon>Bacteroidota</taxon>
        <taxon>Chitinophagia</taxon>
        <taxon>Chitinophagales</taxon>
        <taxon>Chitinophagaceae</taxon>
        <taxon>Terrimonas</taxon>
    </lineage>
</organism>
<keyword evidence="1" id="KW-1133">Transmembrane helix</keyword>
<dbReference type="Proteomes" id="UP001597511">
    <property type="component" value="Unassembled WGS sequence"/>
</dbReference>
<feature type="transmembrane region" description="Helical" evidence="1">
    <location>
        <begin position="32"/>
        <end position="52"/>
    </location>
</feature>
<proteinExistence type="predicted"/>
<evidence type="ECO:0000256" key="1">
    <source>
        <dbReference type="SAM" id="Phobius"/>
    </source>
</evidence>
<accession>A0ABW6ACB9</accession>
<comment type="caution">
    <text evidence="2">The sequence shown here is derived from an EMBL/GenBank/DDBJ whole genome shotgun (WGS) entry which is preliminary data.</text>
</comment>
<sequence>MFTNKFLSTGLVIIALIANGYGFAWSLKTNSTLAIILSLVCFSSILCFIYFLQQYRKAMDEIDQ</sequence>
<reference evidence="3" key="1">
    <citation type="journal article" date="2019" name="Int. J. Syst. Evol. Microbiol.">
        <title>The Global Catalogue of Microorganisms (GCM) 10K type strain sequencing project: providing services to taxonomists for standard genome sequencing and annotation.</title>
        <authorList>
            <consortium name="The Broad Institute Genomics Platform"/>
            <consortium name="The Broad Institute Genome Sequencing Center for Infectious Disease"/>
            <person name="Wu L."/>
            <person name="Ma J."/>
        </authorList>
    </citation>
    <scope>NUCLEOTIDE SEQUENCE [LARGE SCALE GENOMIC DNA]</scope>
    <source>
        <strain evidence="3">KCTC 23299</strain>
    </source>
</reference>
<keyword evidence="3" id="KW-1185">Reference proteome</keyword>
<evidence type="ECO:0000313" key="2">
    <source>
        <dbReference type="EMBL" id="MFD2921828.1"/>
    </source>
</evidence>
<keyword evidence="1" id="KW-0812">Transmembrane</keyword>
<gene>
    <name evidence="2" type="ORF">ACFS6H_19065</name>
</gene>
<name>A0ABW6ACB9_9BACT</name>
<dbReference type="EMBL" id="JBHUOZ010000003">
    <property type="protein sequence ID" value="MFD2921828.1"/>
    <property type="molecule type" value="Genomic_DNA"/>
</dbReference>
<dbReference type="RefSeq" id="WP_386102892.1">
    <property type="nucleotide sequence ID" value="NZ_JBHUOZ010000003.1"/>
</dbReference>
<protein>
    <submittedName>
        <fullName evidence="2">Uncharacterized protein</fullName>
    </submittedName>
</protein>